<comment type="caution">
    <text evidence="4">The sequence shown here is derived from an EMBL/GenBank/DDBJ whole genome shotgun (WGS) entry which is preliminary data.</text>
</comment>
<dbReference type="Proteomes" id="UP001205601">
    <property type="component" value="Unassembled WGS sequence"/>
</dbReference>
<organism evidence="4 5">
    <name type="scientific">Albidovulum sediminis</name>
    <dbReference type="NCBI Taxonomy" id="3066345"/>
    <lineage>
        <taxon>Bacteria</taxon>
        <taxon>Pseudomonadati</taxon>
        <taxon>Pseudomonadota</taxon>
        <taxon>Alphaproteobacteria</taxon>
        <taxon>Rhodobacterales</taxon>
        <taxon>Paracoccaceae</taxon>
        <taxon>Albidovulum</taxon>
    </lineage>
</organism>
<evidence type="ECO:0000259" key="1">
    <source>
        <dbReference type="Pfam" id="PF13547"/>
    </source>
</evidence>
<dbReference type="Gene3D" id="3.20.20.80">
    <property type="entry name" value="Glycosidases"/>
    <property type="match status" value="1"/>
</dbReference>
<dbReference type="Pfam" id="PF13547">
    <property type="entry name" value="GTA_TIM"/>
    <property type="match status" value="1"/>
</dbReference>
<dbReference type="GO" id="GO:0016787">
    <property type="term" value="F:hydrolase activity"/>
    <property type="evidence" value="ECO:0007669"/>
    <property type="project" value="UniProtKB-KW"/>
</dbReference>
<dbReference type="EMBL" id="JAOCQF010000001">
    <property type="protein sequence ID" value="MCT8329218.1"/>
    <property type="molecule type" value="Genomic_DNA"/>
</dbReference>
<evidence type="ECO:0000313" key="4">
    <source>
        <dbReference type="EMBL" id="MCT8329218.1"/>
    </source>
</evidence>
<dbReference type="InterPro" id="IPR017853">
    <property type="entry name" value="GH"/>
</dbReference>
<keyword evidence="5" id="KW-1185">Reference proteome</keyword>
<dbReference type="CDD" id="cd19607">
    <property type="entry name" value="GTA_TIM-barrel-like"/>
    <property type="match status" value="1"/>
</dbReference>
<dbReference type="InterPro" id="IPR025195">
    <property type="entry name" value="GTA_TIM_dom"/>
</dbReference>
<feature type="domain" description="GTA TIM-barrel-like" evidence="1">
    <location>
        <begin position="443"/>
        <end position="737"/>
    </location>
</feature>
<dbReference type="SUPFAM" id="SSF51445">
    <property type="entry name" value="(Trans)glycosidases"/>
    <property type="match status" value="1"/>
</dbReference>
<evidence type="ECO:0000259" key="2">
    <source>
        <dbReference type="Pfam" id="PF13550"/>
    </source>
</evidence>
<dbReference type="RefSeq" id="WP_261494635.1">
    <property type="nucleotide sequence ID" value="NZ_JAOCQF010000001.1"/>
</dbReference>
<proteinExistence type="predicted"/>
<feature type="domain" description="Rcc01698-like C-terminal" evidence="3">
    <location>
        <begin position="1045"/>
        <end position="1145"/>
    </location>
</feature>
<dbReference type="Pfam" id="PF13550">
    <property type="entry name" value="Phage-tail_3"/>
    <property type="match status" value="1"/>
</dbReference>
<keyword evidence="4" id="KW-0378">Hydrolase</keyword>
<dbReference type="InterPro" id="IPR056490">
    <property type="entry name" value="Rcc01698_C"/>
</dbReference>
<evidence type="ECO:0000259" key="3">
    <source>
        <dbReference type="Pfam" id="PF23666"/>
    </source>
</evidence>
<dbReference type="Pfam" id="PF23666">
    <property type="entry name" value="Rcc01698_C"/>
    <property type="match status" value="1"/>
</dbReference>
<gene>
    <name evidence="4" type="ORF">N5I32_06810</name>
</gene>
<reference evidence="5" key="1">
    <citation type="submission" date="2023-07" db="EMBL/GenBank/DDBJ databases">
        <title>Defluviimonas sediminis sp. nov., isolated from mangrove sediment.</title>
        <authorList>
            <person name="Liu L."/>
            <person name="Li J."/>
            <person name="Huang Y."/>
            <person name="Pan J."/>
            <person name="Li M."/>
        </authorList>
    </citation>
    <scope>NUCLEOTIDE SEQUENCE [LARGE SCALE GENOMIC DNA]</scope>
    <source>
        <strain evidence="5">FT324</strain>
    </source>
</reference>
<evidence type="ECO:0000313" key="5">
    <source>
        <dbReference type="Proteomes" id="UP001205601"/>
    </source>
</evidence>
<accession>A0ABT2NM99</accession>
<sequence>MATILLSAAGAFVGAGFGGTVLGLSGAVIGRAIGATVGRAIDQRLMGSGSRAVETGRIDRFRLTGASEGAPVGLVWGRMRVSGQVIWATRFLEHVTTSGGGKGAQPKPKVTEFSYTVSLAVALCEGTIARVGRIWADGVEISPEDVTMRVYSGERDQLPDPKIEAVEGAGTVPAYRGIAYVVFEDLDITRFGNRVPQFSFEVFRPAQGPGTEGVEDLRQRVRGVVLIPGTGEYALATTPVRYNAGLGRSVSANVHSPSGGTDLAVSLRALREELPDARSVSLVVSWFGSDLRCDRCEVQPKVEDGARDGQEMPWRAGGIARSAAAEVVRKDDRPVYGGTPADAAVVEAIAAIRAGGEAVMFCPFILMDQLEGNNLTDPWSGAADQPVLPWRGRITLSVAPGEPGTPDRTAAADAEVAAFFGAAQVSDFAVVGTNVTYSGPDEWSYRRFVLHYAHLCAAAGGVEAFLIGSELRGLTRIRGAGDAFVAVEALRRLVADVRSILGPGTKISYAADWSEYNALQDGSGDLLYPLDALWSDPNVDFVGVDNYLPLSDWREGEAQADAAWGSIYNLDYLQANVEGGEHYDWFYANAAHREAQIRTPIEDGAYGEPWVWRVKDFRSWWENAHHERLGGTRQTEPTSWVPRSKPIWFTEYGCAAVDRGTNEPNKFLDPKSSESALPFGSDGRRDDLIQMQYLRAMNAYWGDPARNPVSDIYDGPMIDMSRAHVWAWDARPFPQFPGNTELWSDGDNYARGHWLNGRASAQPLARVVAEICGRSGLFTIDVARLNGIVRGYAVADVGTGRAALQPLMLGYGFEAAERDGVLAFAMRDRRVTSDLSPGELAVTDGLEGWIETERAPEAEVAGRVRLNFVEAEGDYEARSVETVFPDEETRGVAQSELNLALTRSEGQRIVERWLAEARVARDGARFALPPSMGAIGAGDVVALGPHRYRIDRVERAGALTVDAVRVEAAIYAPSDETEQAVAPRPFVPALPVHALFLDLPLLSGTEVAHAPRIAASADPWPGSVAVYSSDTDAGYVLDQVLATRAVIGRTLTPLAAAKGGVWDRGPSLRVEVVGGALSSASAEQILNGANLMAIGDGSATNWEVFQYAEAELVSPDTYDLRLRLRGQAGTDAVMPGTWPEGSSVVLLDGAPRQIGISLEVRDLARHYRIGPATRGYDDPSYLHLVEAFPGIGLRPYSPAHLRAEWLGGDLSVAWVRRTRIGGDSWSGIEVPLGEARETYLLRVVKDGAIRREATLAQPFWTYSAAMAAADAVTAPFELHVAQLSDTFGAGAFTRITIDG</sequence>
<name>A0ABT2NM99_9RHOB</name>
<protein>
    <submittedName>
        <fullName evidence="4">Glycoside hydrolase/phage tail family protein</fullName>
    </submittedName>
</protein>
<dbReference type="InterPro" id="IPR032876">
    <property type="entry name" value="J_dom"/>
</dbReference>
<feature type="domain" description="Tip attachment protein J" evidence="2">
    <location>
        <begin position="798"/>
        <end position="954"/>
    </location>
</feature>